<keyword evidence="3 6" id="KW-0238">DNA-binding</keyword>
<dbReference type="InterPro" id="IPR002104">
    <property type="entry name" value="Integrase_catalytic"/>
</dbReference>
<dbReference type="InterPro" id="IPR053876">
    <property type="entry name" value="Phage_int_M"/>
</dbReference>
<evidence type="ECO:0000256" key="3">
    <source>
        <dbReference type="ARBA" id="ARBA00023125"/>
    </source>
</evidence>
<dbReference type="RefSeq" id="WP_279860565.1">
    <property type="nucleotide sequence ID" value="NZ_JAODZU010000024.1"/>
</dbReference>
<dbReference type="Pfam" id="PF00589">
    <property type="entry name" value="Phage_integrase"/>
    <property type="match status" value="1"/>
</dbReference>
<dbReference type="InterPro" id="IPR038488">
    <property type="entry name" value="Integrase_DNA-bd_sf"/>
</dbReference>
<name>A0AA42HU95_9BURK</name>
<dbReference type="Pfam" id="PF22022">
    <property type="entry name" value="Phage_int_M"/>
    <property type="match status" value="1"/>
</dbReference>
<dbReference type="GO" id="GO:0006310">
    <property type="term" value="P:DNA recombination"/>
    <property type="evidence" value="ECO:0007669"/>
    <property type="project" value="UniProtKB-KW"/>
</dbReference>
<dbReference type="AlphaFoldDB" id="A0AA42HU95"/>
<dbReference type="GO" id="GO:0003677">
    <property type="term" value="F:DNA binding"/>
    <property type="evidence" value="ECO:0007669"/>
    <property type="project" value="UniProtKB-KW"/>
</dbReference>
<keyword evidence="4" id="KW-0233">DNA recombination</keyword>
<evidence type="ECO:0000256" key="1">
    <source>
        <dbReference type="ARBA" id="ARBA00008857"/>
    </source>
</evidence>
<dbReference type="InterPro" id="IPR013762">
    <property type="entry name" value="Integrase-like_cat_sf"/>
</dbReference>
<comment type="similarity">
    <text evidence="1">Belongs to the 'phage' integrase family.</text>
</comment>
<dbReference type="InterPro" id="IPR011010">
    <property type="entry name" value="DNA_brk_join_enz"/>
</dbReference>
<comment type="caution">
    <text evidence="6">The sequence shown here is derived from an EMBL/GenBank/DDBJ whole genome shotgun (WGS) entry which is preliminary data.</text>
</comment>
<evidence type="ECO:0000256" key="2">
    <source>
        <dbReference type="ARBA" id="ARBA00022908"/>
    </source>
</evidence>
<dbReference type="Proteomes" id="UP001158297">
    <property type="component" value="Unassembled WGS sequence"/>
</dbReference>
<dbReference type="Gene3D" id="3.30.160.390">
    <property type="entry name" value="Integrase, DNA-binding domain"/>
    <property type="match status" value="1"/>
</dbReference>
<dbReference type="InterPro" id="IPR025166">
    <property type="entry name" value="Integrase_DNA_bind_dom"/>
</dbReference>
<dbReference type="PANTHER" id="PTHR30629">
    <property type="entry name" value="PROPHAGE INTEGRASE"/>
    <property type="match status" value="1"/>
</dbReference>
<dbReference type="GO" id="GO:0015074">
    <property type="term" value="P:DNA integration"/>
    <property type="evidence" value="ECO:0007669"/>
    <property type="project" value="UniProtKB-KW"/>
</dbReference>
<dbReference type="EMBL" id="JAODZU010000024">
    <property type="protein sequence ID" value="MDH0364674.1"/>
    <property type="molecule type" value="Genomic_DNA"/>
</dbReference>
<accession>A0AA42HU95</accession>
<dbReference type="InterPro" id="IPR010998">
    <property type="entry name" value="Integrase_recombinase_N"/>
</dbReference>
<evidence type="ECO:0000259" key="5">
    <source>
        <dbReference type="PROSITE" id="PS51898"/>
    </source>
</evidence>
<dbReference type="PROSITE" id="PS51898">
    <property type="entry name" value="TYR_RECOMBINASE"/>
    <property type="match status" value="1"/>
</dbReference>
<reference evidence="6" key="1">
    <citation type="submission" date="2022-09" db="EMBL/GenBank/DDBJ databases">
        <title>Intensive care unit water sources are persistently colonized with multi-drug resistant bacteria and are the site of extensive horizontal gene transfer of antibiotic resistance genes.</title>
        <authorList>
            <person name="Diorio-Toth L."/>
        </authorList>
    </citation>
    <scope>NUCLEOTIDE SEQUENCE</scope>
    <source>
        <strain evidence="6">GD04130</strain>
    </source>
</reference>
<dbReference type="Pfam" id="PF13356">
    <property type="entry name" value="Arm-DNA-bind_3"/>
    <property type="match status" value="1"/>
</dbReference>
<dbReference type="InterPro" id="IPR050808">
    <property type="entry name" value="Phage_Integrase"/>
</dbReference>
<sequence length="413" mass="45500">MPLTDTFVKQIKHSGRPAGDKHSDAQGLYLHVKEAGKYWRLAYRFGGKQKTLALGVYPAVSLANARRKRDEAREQLALGADPGVQKRVQKMQSSQAAANTFEAVAREFHATKADSWSPGHSMRWMRSMEKDVFPTVGKMLLPDVTAPLMLTVLRKVESRGARETASKLKEQSGQVFRYGIQTGRCSSNPVPDLSGALAPVVVKHMAAVLDPKAAGALMRAIDGYQGQPLTRAALLLSALLFQRPGNIRAMEWAWIDFEAAMMTIPAASMKRTIEGKINGRPHFVPLAPQAIEVLKEIHALTGHGRYVFPSARTGERPMSDATVGAALRRLGYTSDEMTAHGFRAMARTLLIERLPGIQADVIEAQLAHGKSGPLGAAYDRADYMEQRRQLMSTWANYLEQLKRGAEVIQFKQA</sequence>
<dbReference type="PANTHER" id="PTHR30629:SF2">
    <property type="entry name" value="PROPHAGE INTEGRASE INTS-RELATED"/>
    <property type="match status" value="1"/>
</dbReference>
<proteinExistence type="inferred from homology"/>
<dbReference type="Gene3D" id="1.10.150.130">
    <property type="match status" value="1"/>
</dbReference>
<evidence type="ECO:0000256" key="4">
    <source>
        <dbReference type="ARBA" id="ARBA00023172"/>
    </source>
</evidence>
<organism evidence="6 7">
    <name type="scientific">Comamonas aquatica</name>
    <dbReference type="NCBI Taxonomy" id="225991"/>
    <lineage>
        <taxon>Bacteria</taxon>
        <taxon>Pseudomonadati</taxon>
        <taxon>Pseudomonadota</taxon>
        <taxon>Betaproteobacteria</taxon>
        <taxon>Burkholderiales</taxon>
        <taxon>Comamonadaceae</taxon>
        <taxon>Comamonas</taxon>
    </lineage>
</organism>
<evidence type="ECO:0000313" key="7">
    <source>
        <dbReference type="Proteomes" id="UP001158297"/>
    </source>
</evidence>
<gene>
    <name evidence="6" type="ORF">N7330_16665</name>
</gene>
<dbReference type="Gene3D" id="1.10.443.10">
    <property type="entry name" value="Intergrase catalytic core"/>
    <property type="match status" value="1"/>
</dbReference>
<evidence type="ECO:0000313" key="6">
    <source>
        <dbReference type="EMBL" id="MDH0364674.1"/>
    </source>
</evidence>
<dbReference type="SUPFAM" id="SSF56349">
    <property type="entry name" value="DNA breaking-rejoining enzymes"/>
    <property type="match status" value="1"/>
</dbReference>
<feature type="domain" description="Tyr recombinase" evidence="5">
    <location>
        <begin position="204"/>
        <end position="391"/>
    </location>
</feature>
<protein>
    <submittedName>
        <fullName evidence="6">Integrase arm-type DNA-binding domain-containing protein</fullName>
    </submittedName>
</protein>
<keyword evidence="2" id="KW-0229">DNA integration</keyword>
<dbReference type="CDD" id="cd00801">
    <property type="entry name" value="INT_P4_C"/>
    <property type="match status" value="1"/>
</dbReference>